<keyword evidence="1" id="KW-0472">Membrane</keyword>
<feature type="transmembrane region" description="Helical" evidence="1">
    <location>
        <begin position="40"/>
        <end position="61"/>
    </location>
</feature>
<dbReference type="EMBL" id="EQ980013">
    <property type="protein sequence ID" value="EEF25312.1"/>
    <property type="molecule type" value="Genomic_DNA"/>
</dbReference>
<sequence length="82" mass="9096">ICRGCGWQKIGAIINLGAYYLVGIPCSVVLAFVYHVGGKGLWTGLIVALVFQALGLLAITLRTNWEKEVSEFTNYFLYTMSY</sequence>
<evidence type="ECO:0000256" key="1">
    <source>
        <dbReference type="SAM" id="Phobius"/>
    </source>
</evidence>
<dbReference type="InParanoid" id="B9TFQ2"/>
<organism evidence="2 3">
    <name type="scientific">Ricinus communis</name>
    <name type="common">Castor bean</name>
    <dbReference type="NCBI Taxonomy" id="3988"/>
    <lineage>
        <taxon>Eukaryota</taxon>
        <taxon>Viridiplantae</taxon>
        <taxon>Streptophyta</taxon>
        <taxon>Embryophyta</taxon>
        <taxon>Tracheophyta</taxon>
        <taxon>Spermatophyta</taxon>
        <taxon>Magnoliopsida</taxon>
        <taxon>eudicotyledons</taxon>
        <taxon>Gunneridae</taxon>
        <taxon>Pentapetalae</taxon>
        <taxon>rosids</taxon>
        <taxon>fabids</taxon>
        <taxon>Malpighiales</taxon>
        <taxon>Euphorbiaceae</taxon>
        <taxon>Acalyphoideae</taxon>
        <taxon>Acalypheae</taxon>
        <taxon>Ricinus</taxon>
    </lineage>
</organism>
<keyword evidence="3" id="KW-1185">Reference proteome</keyword>
<keyword evidence="1" id="KW-1133">Transmembrane helix</keyword>
<accession>B9TFQ2</accession>
<protein>
    <recommendedName>
        <fullName evidence="4">Multidrug resistance pump</fullName>
    </recommendedName>
</protein>
<proteinExistence type="predicted"/>
<gene>
    <name evidence="2" type="ORF">RCOM_2090170</name>
</gene>
<dbReference type="eggNOG" id="KOG1347">
    <property type="taxonomic scope" value="Eukaryota"/>
</dbReference>
<feature type="non-terminal residue" evidence="2">
    <location>
        <position position="82"/>
    </location>
</feature>
<dbReference type="AlphaFoldDB" id="B9TFQ2"/>
<evidence type="ECO:0008006" key="4">
    <source>
        <dbReference type="Google" id="ProtNLM"/>
    </source>
</evidence>
<dbReference type="PANTHER" id="PTHR11206">
    <property type="entry name" value="MULTIDRUG RESISTANCE PROTEIN"/>
    <property type="match status" value="1"/>
</dbReference>
<name>B9TFQ2_RICCO</name>
<reference evidence="3" key="1">
    <citation type="journal article" date="2010" name="Nat. Biotechnol.">
        <title>Draft genome sequence of the oilseed species Ricinus communis.</title>
        <authorList>
            <person name="Chan A.P."/>
            <person name="Crabtree J."/>
            <person name="Zhao Q."/>
            <person name="Lorenzi H."/>
            <person name="Orvis J."/>
            <person name="Puiu D."/>
            <person name="Melake-Berhan A."/>
            <person name="Jones K.M."/>
            <person name="Redman J."/>
            <person name="Chen G."/>
            <person name="Cahoon E.B."/>
            <person name="Gedil M."/>
            <person name="Stanke M."/>
            <person name="Haas B.J."/>
            <person name="Wortman J.R."/>
            <person name="Fraser-Liggett C.M."/>
            <person name="Ravel J."/>
            <person name="Rabinowicz P.D."/>
        </authorList>
    </citation>
    <scope>NUCLEOTIDE SEQUENCE [LARGE SCALE GENOMIC DNA]</scope>
    <source>
        <strain evidence="3">cv. Hale</strain>
    </source>
</reference>
<dbReference type="Proteomes" id="UP000008311">
    <property type="component" value="Unassembled WGS sequence"/>
</dbReference>
<keyword evidence="1" id="KW-0812">Transmembrane</keyword>
<feature type="non-terminal residue" evidence="2">
    <location>
        <position position="1"/>
    </location>
</feature>
<evidence type="ECO:0000313" key="3">
    <source>
        <dbReference type="Proteomes" id="UP000008311"/>
    </source>
</evidence>
<evidence type="ECO:0000313" key="2">
    <source>
        <dbReference type="EMBL" id="EEF25312.1"/>
    </source>
</evidence>
<feature type="transmembrane region" description="Helical" evidence="1">
    <location>
        <begin position="12"/>
        <end position="34"/>
    </location>
</feature>